<keyword evidence="2" id="KW-0479">Metal-binding</keyword>
<gene>
    <name evidence="6" type="ORF">Cboi02_000293100</name>
</gene>
<dbReference type="CDD" id="cd02247">
    <property type="entry name" value="cupin_pirin_C"/>
    <property type="match status" value="1"/>
</dbReference>
<feature type="binding site" evidence="2">
    <location>
        <position position="127"/>
    </location>
    <ligand>
        <name>Fe cation</name>
        <dbReference type="ChEBI" id="CHEBI:24875"/>
    </ligand>
</feature>
<dbReference type="InterPro" id="IPR011051">
    <property type="entry name" value="RmlC_Cupin_sf"/>
</dbReference>
<dbReference type="PIRSF" id="PIRSF006232">
    <property type="entry name" value="Pirin"/>
    <property type="match status" value="1"/>
</dbReference>
<sequence length="343" mass="38037">MSAYTTSNTNTTTNTNTTKVMNKLKMVSPRSILKFMLCMEQGEGVGAKVRRSIGTMGMRNFTPFLMLDHFNVDPEAGFPDHPHRGQETITYLIKGEIAHEDFTGSTGILYPGDLQFMTAGKGIVHAEMPCPQPDGSPVEGMQLWVDLPAELKHSNPRYKDLRKAEIPIAKPDDKVEVKVISGKSYGIESVKDLAYTPIDYYHYTVQPGGKFTQQFPEDYNVFLYLMHGNLTVGGKNFPQYNALFFKRDGEAVVGEVPADSKEAANFVLIGGQVLDQPIVQHGPFVETSKEGIYQAFMDYQMGANGFEKARGWSSKIGHGVDAELVRVLSHKDEANAANKKDEL</sequence>
<keyword evidence="7" id="KW-1185">Reference proteome</keyword>
<feature type="binding site" evidence="2">
    <location>
        <position position="81"/>
    </location>
    <ligand>
        <name>Fe cation</name>
        <dbReference type="ChEBI" id="CHEBI:24875"/>
    </ligand>
</feature>
<evidence type="ECO:0000313" key="6">
    <source>
        <dbReference type="EMBL" id="GME70705.1"/>
    </source>
</evidence>
<accession>A0A9W6SYX0</accession>
<reference evidence="6" key="1">
    <citation type="submission" date="2023-04" db="EMBL/GenBank/DDBJ databases">
        <title>Candida boidinii NBRC 10035.</title>
        <authorList>
            <person name="Ichikawa N."/>
            <person name="Sato H."/>
            <person name="Tonouchi N."/>
        </authorList>
    </citation>
    <scope>NUCLEOTIDE SEQUENCE</scope>
    <source>
        <strain evidence="6">NBRC 10035</strain>
    </source>
</reference>
<feature type="binding site" evidence="2">
    <location>
        <position position="83"/>
    </location>
    <ligand>
        <name>Fe cation</name>
        <dbReference type="ChEBI" id="CHEBI:24875"/>
    </ligand>
</feature>
<evidence type="ECO:0000259" key="4">
    <source>
        <dbReference type="Pfam" id="PF02678"/>
    </source>
</evidence>
<comment type="cofactor">
    <cofactor evidence="2">
        <name>Fe cation</name>
        <dbReference type="ChEBI" id="CHEBI:24875"/>
    </cofactor>
    <text evidence="2">Binds 1 Fe cation per subunit.</text>
</comment>
<evidence type="ECO:0000313" key="7">
    <source>
        <dbReference type="Proteomes" id="UP001165120"/>
    </source>
</evidence>
<dbReference type="PANTHER" id="PTHR13903">
    <property type="entry name" value="PIRIN-RELATED"/>
    <property type="match status" value="1"/>
</dbReference>
<dbReference type="GO" id="GO:0046872">
    <property type="term" value="F:metal ion binding"/>
    <property type="evidence" value="ECO:0007669"/>
    <property type="project" value="UniProtKB-KW"/>
</dbReference>
<dbReference type="InterPro" id="IPR014710">
    <property type="entry name" value="RmlC-like_jellyroll"/>
</dbReference>
<feature type="domain" description="Pirin N-terminal" evidence="4">
    <location>
        <begin position="47"/>
        <end position="145"/>
    </location>
</feature>
<dbReference type="AlphaFoldDB" id="A0A9W6SYX0"/>
<evidence type="ECO:0000256" key="2">
    <source>
        <dbReference type="PIRSR" id="PIRSR006232-1"/>
    </source>
</evidence>
<comment type="caution">
    <text evidence="6">The sequence shown here is derived from an EMBL/GenBank/DDBJ whole genome shotgun (WGS) entry which is preliminary data.</text>
</comment>
<evidence type="ECO:0000256" key="3">
    <source>
        <dbReference type="RuleBase" id="RU003457"/>
    </source>
</evidence>
<dbReference type="InterPro" id="IPR012093">
    <property type="entry name" value="Pirin"/>
</dbReference>
<feature type="domain" description="Pirin C-terminal" evidence="5">
    <location>
        <begin position="200"/>
        <end position="304"/>
    </location>
</feature>
<name>A0A9W6SYX0_CANBO</name>
<evidence type="ECO:0000259" key="5">
    <source>
        <dbReference type="Pfam" id="PF05726"/>
    </source>
</evidence>
<dbReference type="Proteomes" id="UP001165120">
    <property type="component" value="Unassembled WGS sequence"/>
</dbReference>
<protein>
    <submittedName>
        <fullName evidence="6">Unnamed protein product</fullName>
    </submittedName>
</protein>
<comment type="similarity">
    <text evidence="1 3">Belongs to the pirin family.</text>
</comment>
<dbReference type="Pfam" id="PF05726">
    <property type="entry name" value="Pirin_C"/>
    <property type="match status" value="1"/>
</dbReference>
<organism evidence="6 7">
    <name type="scientific">Candida boidinii</name>
    <name type="common">Yeast</name>
    <dbReference type="NCBI Taxonomy" id="5477"/>
    <lineage>
        <taxon>Eukaryota</taxon>
        <taxon>Fungi</taxon>
        <taxon>Dikarya</taxon>
        <taxon>Ascomycota</taxon>
        <taxon>Saccharomycotina</taxon>
        <taxon>Pichiomycetes</taxon>
        <taxon>Pichiales</taxon>
        <taxon>Pichiaceae</taxon>
        <taxon>Ogataea</taxon>
        <taxon>Ogataea/Candida clade</taxon>
    </lineage>
</organism>
<dbReference type="CDD" id="cd02909">
    <property type="entry name" value="cupin_pirin_N"/>
    <property type="match status" value="1"/>
</dbReference>
<proteinExistence type="inferred from homology"/>
<dbReference type="InterPro" id="IPR003829">
    <property type="entry name" value="Pirin_N_dom"/>
</dbReference>
<dbReference type="Pfam" id="PF02678">
    <property type="entry name" value="Pirin"/>
    <property type="match status" value="1"/>
</dbReference>
<dbReference type="EMBL" id="BSXN01000941">
    <property type="protein sequence ID" value="GME70705.1"/>
    <property type="molecule type" value="Genomic_DNA"/>
</dbReference>
<dbReference type="PANTHER" id="PTHR13903:SF8">
    <property type="entry name" value="PIRIN"/>
    <property type="match status" value="1"/>
</dbReference>
<dbReference type="InterPro" id="IPR008778">
    <property type="entry name" value="Pirin_C_dom"/>
</dbReference>
<dbReference type="SUPFAM" id="SSF51182">
    <property type="entry name" value="RmlC-like cupins"/>
    <property type="match status" value="1"/>
</dbReference>
<feature type="binding site" evidence="2">
    <location>
        <position position="125"/>
    </location>
    <ligand>
        <name>Fe cation</name>
        <dbReference type="ChEBI" id="CHEBI:24875"/>
    </ligand>
</feature>
<keyword evidence="2" id="KW-0408">Iron</keyword>
<evidence type="ECO:0000256" key="1">
    <source>
        <dbReference type="ARBA" id="ARBA00008416"/>
    </source>
</evidence>
<dbReference type="Gene3D" id="2.60.120.10">
    <property type="entry name" value="Jelly Rolls"/>
    <property type="match status" value="2"/>
</dbReference>